<gene>
    <name evidence="2" type="ORF">VB248_22155</name>
</gene>
<feature type="domain" description="Carbohydrate-binding" evidence="1">
    <location>
        <begin position="39"/>
        <end position="129"/>
    </location>
</feature>
<evidence type="ECO:0000313" key="3">
    <source>
        <dbReference type="Proteomes" id="UP001302949"/>
    </source>
</evidence>
<proteinExistence type="predicted"/>
<dbReference type="PANTHER" id="PTHR35532">
    <property type="entry name" value="SIMILAR TO POLYHYDROXYALKANOATE DEPOLYMERASE"/>
    <property type="match status" value="1"/>
</dbReference>
<dbReference type="RefSeq" id="WP_323299030.1">
    <property type="nucleotide sequence ID" value="NZ_JAYFUM010000034.1"/>
</dbReference>
<dbReference type="CDD" id="cd09620">
    <property type="entry name" value="CBM9_like_3"/>
    <property type="match status" value="1"/>
</dbReference>
<accession>A0ABU5QGC4</accession>
<dbReference type="SUPFAM" id="SSF49344">
    <property type="entry name" value="CBD9-like"/>
    <property type="match status" value="1"/>
</dbReference>
<dbReference type="Proteomes" id="UP001302949">
    <property type="component" value="Unassembled WGS sequence"/>
</dbReference>
<reference evidence="2 3" key="1">
    <citation type="submission" date="2023-12" db="EMBL/GenBank/DDBJ databases">
        <title>Novel species of the genus Arcicella isolated from rivers.</title>
        <authorList>
            <person name="Lu H."/>
        </authorList>
    </citation>
    <scope>NUCLEOTIDE SEQUENCE [LARGE SCALE GENOMIC DNA]</scope>
    <source>
        <strain evidence="2 3">KCTC 23307</strain>
    </source>
</reference>
<dbReference type="InterPro" id="IPR010502">
    <property type="entry name" value="Carb-bd_dom_fam9"/>
</dbReference>
<evidence type="ECO:0000313" key="2">
    <source>
        <dbReference type="EMBL" id="MEA5141876.1"/>
    </source>
</evidence>
<name>A0ABU5QGC4_9BACT</name>
<organism evidence="2 3">
    <name type="scientific">Arcicella rigui</name>
    <dbReference type="NCBI Taxonomy" id="797020"/>
    <lineage>
        <taxon>Bacteria</taxon>
        <taxon>Pseudomonadati</taxon>
        <taxon>Bacteroidota</taxon>
        <taxon>Cytophagia</taxon>
        <taxon>Cytophagales</taxon>
        <taxon>Flectobacillaceae</taxon>
        <taxon>Arcicella</taxon>
    </lineage>
</organism>
<protein>
    <submittedName>
        <fullName evidence="2">Carbohydrate-binding family 9-like protein</fullName>
    </submittedName>
</protein>
<keyword evidence="3" id="KW-1185">Reference proteome</keyword>
<dbReference type="PANTHER" id="PTHR35532:SF5">
    <property type="entry name" value="CARBOHYDRATE-BINDING DOMAIN-CONTAINING PROTEIN"/>
    <property type="match status" value="1"/>
</dbReference>
<dbReference type="Gene3D" id="2.60.40.1190">
    <property type="match status" value="1"/>
</dbReference>
<sequence length="355" mass="41150">MKKLFLSGIVCLKLCFGFAQTPSKPLQYHCFRTPQSLKIDGKLDEAAWQKAQWTDLFVDIEGDKKPLPLQATKTKLLWDDKYLYIAAALDEKHIWAYQKEKDQIVFLENDFEIFIDPDGDSQNYFELEINAVNNTFDLFLPKPYRNGGRALINWDIKGLKSAVSIEGTLNNPTDTDKRWFAEIAIPLSSLDMDNVKPKIEDLSFWRINFSRVEWEHSIEKGKYSRKKKASGDGYLPEYNWVWSPQGKINMHIPEKWGYLVFSTQNVGTKNIDFTLPKSETLKEIAWEIYEKEKEYFAKNQQYTSDLALLKIENFKDAELSIEATKHTFLIAISDKTSKSKVLLNQDSVLTLSDKL</sequence>
<evidence type="ECO:0000259" key="1">
    <source>
        <dbReference type="Pfam" id="PF06452"/>
    </source>
</evidence>
<comment type="caution">
    <text evidence="2">The sequence shown here is derived from an EMBL/GenBank/DDBJ whole genome shotgun (WGS) entry which is preliminary data.</text>
</comment>
<dbReference type="Pfam" id="PF06452">
    <property type="entry name" value="CBM9_1"/>
    <property type="match status" value="1"/>
</dbReference>
<dbReference type="EMBL" id="JAYFUM010000034">
    <property type="protein sequence ID" value="MEA5141876.1"/>
    <property type="molecule type" value="Genomic_DNA"/>
</dbReference>